<keyword evidence="4" id="KW-0732">Signal</keyword>
<feature type="chain" id="PRO_5046180106" evidence="4">
    <location>
        <begin position="18"/>
        <end position="247"/>
    </location>
</feature>
<accession>A0ABP0YUV5</accession>
<proteinExistence type="inferred from homology"/>
<comment type="similarity">
    <text evidence="2">Belongs to the IQD family.</text>
</comment>
<evidence type="ECO:0000256" key="3">
    <source>
        <dbReference type="SAM" id="Phobius"/>
    </source>
</evidence>
<feature type="signal peptide" evidence="4">
    <location>
        <begin position="1"/>
        <end position="17"/>
    </location>
</feature>
<evidence type="ECO:0000256" key="1">
    <source>
        <dbReference type="ARBA" id="ARBA00022860"/>
    </source>
</evidence>
<gene>
    <name evidence="5" type="ORF">CITCOLO1_LOCUS16553</name>
</gene>
<feature type="transmembrane region" description="Helical" evidence="3">
    <location>
        <begin position="41"/>
        <end position="63"/>
    </location>
</feature>
<keyword evidence="3" id="KW-0472">Membrane</keyword>
<keyword evidence="3" id="KW-1133">Transmembrane helix</keyword>
<dbReference type="EMBL" id="OZ021740">
    <property type="protein sequence ID" value="CAK9324319.1"/>
    <property type="molecule type" value="Genomic_DNA"/>
</dbReference>
<name>A0ABP0YUV5_9ROSI</name>
<evidence type="ECO:0000256" key="4">
    <source>
        <dbReference type="SAM" id="SignalP"/>
    </source>
</evidence>
<protein>
    <submittedName>
        <fullName evidence="5">Uncharacterized protein</fullName>
    </submittedName>
</protein>
<dbReference type="CDD" id="cd23767">
    <property type="entry name" value="IQCD"/>
    <property type="match status" value="1"/>
</dbReference>
<evidence type="ECO:0000256" key="2">
    <source>
        <dbReference type="ARBA" id="ARBA00024341"/>
    </source>
</evidence>
<dbReference type="PANTHER" id="PTHR32295:SF134">
    <property type="entry name" value="PROTEIN IQ-DOMAIN 10"/>
    <property type="match status" value="1"/>
</dbReference>
<keyword evidence="3" id="KW-0812">Transmembrane</keyword>
<dbReference type="PANTHER" id="PTHR32295">
    <property type="entry name" value="IQ-DOMAIN 5-RELATED"/>
    <property type="match status" value="1"/>
</dbReference>
<keyword evidence="6" id="KW-1185">Reference proteome</keyword>
<sequence length="247" mass="28227">MATGFLLSLFFFTPPLGEVTLHLPAMKQRLRFGCAVSSETMFIDGSMFLSIPFLAFYLTFYFYSLSQSHAGRYLLLLLCMDAMEEGKIVGPNGDYERDVFVMAHSGWIRMSPANCFWTIFKQRKGKHVTSNGEQVHVTTGKSTGFPNGKSEDLAATRIQNAFRAFTARKDVNNSKVPERCQDLIQGGMVTKQVLSFIHSWSRMQQEIRARRLCMVTEYRVKQKKLENQLKLEAKIHELEESTIDFPP</sequence>
<evidence type="ECO:0000313" key="6">
    <source>
        <dbReference type="Proteomes" id="UP001642487"/>
    </source>
</evidence>
<keyword evidence="1" id="KW-0112">Calmodulin-binding</keyword>
<reference evidence="5 6" key="1">
    <citation type="submission" date="2024-03" db="EMBL/GenBank/DDBJ databases">
        <authorList>
            <person name="Gkanogiannis A."/>
            <person name="Becerra Lopez-Lavalle L."/>
        </authorList>
    </citation>
    <scope>NUCLEOTIDE SEQUENCE [LARGE SCALE GENOMIC DNA]</scope>
</reference>
<dbReference type="PROSITE" id="PS50096">
    <property type="entry name" value="IQ"/>
    <property type="match status" value="1"/>
</dbReference>
<dbReference type="Proteomes" id="UP001642487">
    <property type="component" value="Chromosome 6"/>
</dbReference>
<organism evidence="5 6">
    <name type="scientific">Citrullus colocynthis</name>
    <name type="common">colocynth</name>
    <dbReference type="NCBI Taxonomy" id="252529"/>
    <lineage>
        <taxon>Eukaryota</taxon>
        <taxon>Viridiplantae</taxon>
        <taxon>Streptophyta</taxon>
        <taxon>Embryophyta</taxon>
        <taxon>Tracheophyta</taxon>
        <taxon>Spermatophyta</taxon>
        <taxon>Magnoliopsida</taxon>
        <taxon>eudicotyledons</taxon>
        <taxon>Gunneridae</taxon>
        <taxon>Pentapetalae</taxon>
        <taxon>rosids</taxon>
        <taxon>fabids</taxon>
        <taxon>Cucurbitales</taxon>
        <taxon>Cucurbitaceae</taxon>
        <taxon>Benincaseae</taxon>
        <taxon>Citrullus</taxon>
    </lineage>
</organism>
<evidence type="ECO:0000313" key="5">
    <source>
        <dbReference type="EMBL" id="CAK9324319.1"/>
    </source>
</evidence>